<dbReference type="RefSeq" id="WP_145436610.1">
    <property type="nucleotide sequence ID" value="NZ_CP036340.1"/>
</dbReference>
<evidence type="ECO:0000313" key="1">
    <source>
        <dbReference type="EMBL" id="QDT76361.1"/>
    </source>
</evidence>
<keyword evidence="2" id="KW-1185">Reference proteome</keyword>
<proteinExistence type="predicted"/>
<sequence>MTKPKQFDASELIQPRFAGTPRQLEMLLELVTNGDPLKNNPAVKVDYYCQLIRPDEYAAADFAWQGLISKYGMSTKDVRLLFYIHRIALAYTLQGLRTAELEARGEVENN</sequence>
<keyword evidence="1" id="KW-0614">Plasmid</keyword>
<name>A0A517U6V3_9BACT</name>
<reference evidence="1 2" key="1">
    <citation type="submission" date="2019-02" db="EMBL/GenBank/DDBJ databases">
        <title>Deep-cultivation of Planctomycetes and their phenomic and genomic characterization uncovers novel biology.</title>
        <authorList>
            <person name="Wiegand S."/>
            <person name="Jogler M."/>
            <person name="Boedeker C."/>
            <person name="Pinto D."/>
            <person name="Vollmers J."/>
            <person name="Rivas-Marin E."/>
            <person name="Kohn T."/>
            <person name="Peeters S.H."/>
            <person name="Heuer A."/>
            <person name="Rast P."/>
            <person name="Oberbeckmann S."/>
            <person name="Bunk B."/>
            <person name="Jeske O."/>
            <person name="Meyerdierks A."/>
            <person name="Storesund J.E."/>
            <person name="Kallscheuer N."/>
            <person name="Luecker S."/>
            <person name="Lage O.M."/>
            <person name="Pohl T."/>
            <person name="Merkel B.J."/>
            <person name="Hornburger P."/>
            <person name="Mueller R.-W."/>
            <person name="Bruemmer F."/>
            <person name="Labrenz M."/>
            <person name="Spormann A.M."/>
            <person name="Op den Camp H."/>
            <person name="Overmann J."/>
            <person name="Amann R."/>
            <person name="Jetten M.S.M."/>
            <person name="Mascher T."/>
            <person name="Medema M.H."/>
            <person name="Devos D.P."/>
            <person name="Kaster A.-K."/>
            <person name="Ovreas L."/>
            <person name="Rohde M."/>
            <person name="Galperin M.Y."/>
            <person name="Jogler C."/>
        </authorList>
    </citation>
    <scope>NUCLEOTIDE SEQUENCE [LARGE SCALE GENOMIC DNA]</scope>
    <source>
        <strain evidence="1 2">I41</strain>
        <plasmid evidence="2">pi41_1</plasmid>
    </source>
</reference>
<evidence type="ECO:0000313" key="2">
    <source>
        <dbReference type="Proteomes" id="UP000317909"/>
    </source>
</evidence>
<protein>
    <submittedName>
        <fullName evidence="1">Uncharacterized protein</fullName>
    </submittedName>
</protein>
<dbReference type="KEGG" id="llh:I41_56110"/>
<dbReference type="AlphaFoldDB" id="A0A517U6V3"/>
<accession>A0A517U6V3</accession>
<organism evidence="1 2">
    <name type="scientific">Lacipirellula limnantheis</name>
    <dbReference type="NCBI Taxonomy" id="2528024"/>
    <lineage>
        <taxon>Bacteria</taxon>
        <taxon>Pseudomonadati</taxon>
        <taxon>Planctomycetota</taxon>
        <taxon>Planctomycetia</taxon>
        <taxon>Pirellulales</taxon>
        <taxon>Lacipirellulaceae</taxon>
        <taxon>Lacipirellula</taxon>
    </lineage>
</organism>
<dbReference type="EMBL" id="CP036340">
    <property type="protein sequence ID" value="QDT76361.1"/>
    <property type="molecule type" value="Genomic_DNA"/>
</dbReference>
<dbReference type="Proteomes" id="UP000317909">
    <property type="component" value="Plasmid pI41_1"/>
</dbReference>
<geneLocation type="plasmid" evidence="2">
    <name>pi41_1</name>
</geneLocation>
<gene>
    <name evidence="1" type="ORF">I41_56110</name>
</gene>